<name>A0A8T2QX91_CERRI</name>
<keyword evidence="2" id="KW-1185">Reference proteome</keyword>
<gene>
    <name evidence="1" type="ORF">KP509_31G039000</name>
</gene>
<evidence type="ECO:0000313" key="2">
    <source>
        <dbReference type="Proteomes" id="UP000825935"/>
    </source>
</evidence>
<evidence type="ECO:0000313" key="1">
    <source>
        <dbReference type="EMBL" id="KAH7288732.1"/>
    </source>
</evidence>
<organism evidence="1 2">
    <name type="scientific">Ceratopteris richardii</name>
    <name type="common">Triangle waterfern</name>
    <dbReference type="NCBI Taxonomy" id="49495"/>
    <lineage>
        <taxon>Eukaryota</taxon>
        <taxon>Viridiplantae</taxon>
        <taxon>Streptophyta</taxon>
        <taxon>Embryophyta</taxon>
        <taxon>Tracheophyta</taxon>
        <taxon>Polypodiopsida</taxon>
        <taxon>Polypodiidae</taxon>
        <taxon>Polypodiales</taxon>
        <taxon>Pteridineae</taxon>
        <taxon>Pteridaceae</taxon>
        <taxon>Parkerioideae</taxon>
        <taxon>Ceratopteris</taxon>
    </lineage>
</organism>
<dbReference type="Proteomes" id="UP000825935">
    <property type="component" value="Chromosome 31"/>
</dbReference>
<protein>
    <submittedName>
        <fullName evidence="1">Uncharacterized protein</fullName>
    </submittedName>
</protein>
<sequence>MTFALHHHSSKSFVSSRSKLLPGQHQIKLFHFDSIAPWYYESNTPLCQPHDFQNSSPDHTSRNLLQKSVPSSKAIRVVCSLSVQRRDHLNFINGDHPSSLHLSTRSLTICHPTSNIMLRIHSIIWLLIVQTLQSAPSAFLSHLLSQILGL</sequence>
<dbReference type="AlphaFoldDB" id="A0A8T2QX91"/>
<accession>A0A8T2QX91</accession>
<proteinExistence type="predicted"/>
<comment type="caution">
    <text evidence="1">The sequence shown here is derived from an EMBL/GenBank/DDBJ whole genome shotgun (WGS) entry which is preliminary data.</text>
</comment>
<reference evidence="1" key="1">
    <citation type="submission" date="2021-08" db="EMBL/GenBank/DDBJ databases">
        <title>WGS assembly of Ceratopteris richardii.</title>
        <authorList>
            <person name="Marchant D.B."/>
            <person name="Chen G."/>
            <person name="Jenkins J."/>
            <person name="Shu S."/>
            <person name="Leebens-Mack J."/>
            <person name="Grimwood J."/>
            <person name="Schmutz J."/>
            <person name="Soltis P."/>
            <person name="Soltis D."/>
            <person name="Chen Z.-H."/>
        </authorList>
    </citation>
    <scope>NUCLEOTIDE SEQUENCE</scope>
    <source>
        <strain evidence="1">Whitten #5841</strain>
        <tissue evidence="1">Leaf</tissue>
    </source>
</reference>
<dbReference type="EMBL" id="CM035436">
    <property type="protein sequence ID" value="KAH7288732.1"/>
    <property type="molecule type" value="Genomic_DNA"/>
</dbReference>